<feature type="region of interest" description="Disordered" evidence="1">
    <location>
        <begin position="1558"/>
        <end position="1577"/>
    </location>
</feature>
<evidence type="ECO:0000256" key="2">
    <source>
        <dbReference type="SAM" id="Phobius"/>
    </source>
</evidence>
<dbReference type="InterPro" id="IPR026466">
    <property type="entry name" value="Fim_isopep_form_D2_dom"/>
</dbReference>
<dbReference type="PANTHER" id="PTHR34819">
    <property type="entry name" value="LARGE CYSTEINE-RICH PERIPLASMIC PROTEIN OMCB"/>
    <property type="match status" value="1"/>
</dbReference>
<comment type="caution">
    <text evidence="5">The sequence shown here is derived from an EMBL/GenBank/DDBJ whole genome shotgun (WGS) entry which is preliminary data.</text>
</comment>
<feature type="chain" id="PRO_5014695989" evidence="3">
    <location>
        <begin position="37"/>
        <end position="2602"/>
    </location>
</feature>
<feature type="domain" description="DUF11" evidence="4">
    <location>
        <begin position="2018"/>
        <end position="2142"/>
    </location>
</feature>
<feature type="region of interest" description="Disordered" evidence="1">
    <location>
        <begin position="1993"/>
        <end position="2014"/>
    </location>
</feature>
<gene>
    <name evidence="5" type="ORF">CLV54_0490</name>
</gene>
<dbReference type="InterPro" id="IPR013783">
    <property type="entry name" value="Ig-like_fold"/>
</dbReference>
<dbReference type="Gene3D" id="2.60.40.10">
    <property type="entry name" value="Immunoglobulins"/>
    <property type="match status" value="3"/>
</dbReference>
<reference evidence="5 6" key="1">
    <citation type="submission" date="2017-11" db="EMBL/GenBank/DDBJ databases">
        <title>Genomic Encyclopedia of Archaeal and Bacterial Type Strains, Phase II (KMG-II): From Individual Species to Whole Genera.</title>
        <authorList>
            <person name="Goeker M."/>
        </authorList>
    </citation>
    <scope>NUCLEOTIDE SEQUENCE [LARGE SCALE GENOMIC DNA]</scope>
    <source>
        <strain evidence="5 6">DSM 25625</strain>
    </source>
</reference>
<name>A0A2M9C4R2_9MICO</name>
<feature type="domain" description="DUF11" evidence="4">
    <location>
        <begin position="1882"/>
        <end position="2009"/>
    </location>
</feature>
<evidence type="ECO:0000313" key="5">
    <source>
        <dbReference type="EMBL" id="PJJ65457.1"/>
    </source>
</evidence>
<feature type="region of interest" description="Disordered" evidence="1">
    <location>
        <begin position="2346"/>
        <end position="2371"/>
    </location>
</feature>
<evidence type="ECO:0000313" key="6">
    <source>
        <dbReference type="Proteomes" id="UP000230161"/>
    </source>
</evidence>
<dbReference type="RefSeq" id="WP_100343354.1">
    <property type="nucleotide sequence ID" value="NZ_PGFB01000001.1"/>
</dbReference>
<feature type="compositionally biased region" description="Polar residues" evidence="1">
    <location>
        <begin position="382"/>
        <end position="407"/>
    </location>
</feature>
<keyword evidence="3" id="KW-0732">Signal</keyword>
<dbReference type="OrthoDB" id="158862at2"/>
<dbReference type="NCBIfam" id="TIGR01451">
    <property type="entry name" value="B_ant_repeat"/>
    <property type="match status" value="5"/>
</dbReference>
<dbReference type="NCBIfam" id="TIGR04226">
    <property type="entry name" value="RrgB_K2N_iso_D2"/>
    <property type="match status" value="3"/>
</dbReference>
<feature type="compositionally biased region" description="Polar residues" evidence="1">
    <location>
        <begin position="2425"/>
        <end position="2435"/>
    </location>
</feature>
<keyword evidence="2" id="KW-0812">Transmembrane</keyword>
<dbReference type="GO" id="GO:0005975">
    <property type="term" value="P:carbohydrate metabolic process"/>
    <property type="evidence" value="ECO:0007669"/>
    <property type="project" value="UniProtKB-ARBA"/>
</dbReference>
<evidence type="ECO:0000259" key="4">
    <source>
        <dbReference type="Pfam" id="PF01345"/>
    </source>
</evidence>
<feature type="signal peptide" evidence="3">
    <location>
        <begin position="1"/>
        <end position="36"/>
    </location>
</feature>
<feature type="domain" description="DUF11" evidence="4">
    <location>
        <begin position="1441"/>
        <end position="1565"/>
    </location>
</feature>
<accession>A0A2M9C4R2</accession>
<dbReference type="Pfam" id="PF01345">
    <property type="entry name" value="DUF11"/>
    <property type="match status" value="8"/>
</dbReference>
<evidence type="ECO:0000256" key="1">
    <source>
        <dbReference type="SAM" id="MobiDB-lite"/>
    </source>
</evidence>
<feature type="region of interest" description="Disordered" evidence="1">
    <location>
        <begin position="2412"/>
        <end position="2435"/>
    </location>
</feature>
<dbReference type="InterPro" id="IPR047589">
    <property type="entry name" value="DUF11_rpt"/>
</dbReference>
<proteinExistence type="predicted"/>
<keyword evidence="2" id="KW-1133">Transmembrane helix</keyword>
<dbReference type="EMBL" id="PGFB01000001">
    <property type="protein sequence ID" value="PJJ65457.1"/>
    <property type="molecule type" value="Genomic_DNA"/>
</dbReference>
<feature type="domain" description="DUF11" evidence="4">
    <location>
        <begin position="1743"/>
        <end position="1871"/>
    </location>
</feature>
<organism evidence="5 6">
    <name type="scientific">Compostimonas suwonensis</name>
    <dbReference type="NCBI Taxonomy" id="1048394"/>
    <lineage>
        <taxon>Bacteria</taxon>
        <taxon>Bacillati</taxon>
        <taxon>Actinomycetota</taxon>
        <taxon>Actinomycetes</taxon>
        <taxon>Micrococcales</taxon>
        <taxon>Microbacteriaceae</taxon>
        <taxon>Compostimonas</taxon>
    </lineage>
</organism>
<dbReference type="PANTHER" id="PTHR34819:SF3">
    <property type="entry name" value="CELL SURFACE PROTEIN"/>
    <property type="match status" value="1"/>
</dbReference>
<dbReference type="Proteomes" id="UP000230161">
    <property type="component" value="Unassembled WGS sequence"/>
</dbReference>
<evidence type="ECO:0000256" key="3">
    <source>
        <dbReference type="SAM" id="SignalP"/>
    </source>
</evidence>
<feature type="domain" description="DUF11" evidence="4">
    <location>
        <begin position="2442"/>
        <end position="2538"/>
    </location>
</feature>
<keyword evidence="2" id="KW-0472">Membrane</keyword>
<keyword evidence="6" id="KW-1185">Reference proteome</keyword>
<dbReference type="InterPro" id="IPR051172">
    <property type="entry name" value="Chlamydia_OmcB"/>
</dbReference>
<dbReference type="InterPro" id="IPR001434">
    <property type="entry name" value="OmcB-like_DUF11"/>
</dbReference>
<feature type="domain" description="DUF11" evidence="4">
    <location>
        <begin position="2284"/>
        <end position="2432"/>
    </location>
</feature>
<feature type="domain" description="DUF11" evidence="4">
    <location>
        <begin position="1156"/>
        <end position="1271"/>
    </location>
</feature>
<feature type="region of interest" description="Disordered" evidence="1">
    <location>
        <begin position="382"/>
        <end position="416"/>
    </location>
</feature>
<feature type="transmembrane region" description="Helical" evidence="2">
    <location>
        <begin position="2570"/>
        <end position="2593"/>
    </location>
</feature>
<dbReference type="Gene3D" id="2.60.40.740">
    <property type="match status" value="3"/>
</dbReference>
<feature type="domain" description="DUF11" evidence="4">
    <location>
        <begin position="2150"/>
        <end position="2277"/>
    </location>
</feature>
<sequence length="2602" mass="267295">MESRSPLSRATAVLSVIALTAASLSIGLLAAPAAQAAQVPTVSLTHADPSDTGKDFILAGEQAHYELTVQNTSDAPATPWYNLAVTLLVPNGIAFADSVALGAPEIYTSGQTPLGGTPIPAGFALWVWEDISDLPVAATRDLDLTVTAAQPPVGGDQTADAAVFPVGSDFDLTAASYASTNARFLPVFNGSTGVRTPDATAATQSSAPDVLNTEVRAIRVTKTEPSPESELMRGVHDRTTVYTITVENTSEGPTDDTVLVDYLPAGLEFLGCGATDNSTWNWPTESLEPGAAVEYPGAPRLTAVPAVTSDCPIPVAVDTVEKTDGSTGFPADLANGVYTKVTWNLGTLEQGDPSTGTPSQRIVDYAVGIPDFANTMTWQAGTTQPSAESLGQQADLDNNNGDTTRQSVESDAHTDGQVYRNVATATGDYAGVIRTGADREATDDDDEIVYSMDLRVLKSVDTQPADGEPTEYGSDAASEFITGGVAKYTLTLRTSEYTDSSDIVLTDTIPNGLCPVVPAGTPVIEGPFAVPTLDGGSTQVVGAAASDYPADCALGAPVTGDWTGPVTGGTITGVAYEETTGQFYLTFSAPPMSSTDPSHSIVYPVLMRSDYEHEEGATTSLDRFVNSVVLTATTTSIPALGEPVTETIADDSSATIVSGPSAISKKVLPRDVDVSSGCPAAGYEDELQSGFVLGDLVCFELTVDFATDVDTRNPTVTDMLPSGIAFEGTDAALLDSSGTPIPGATIDVTQNIDDGRITWEPYTSTLAGDQFVPIDSSLLIHVWGTVTSLSVDPSQLDKPENLMKFTQENVEGEVYFLRDQAEIEVESGLQLLKGVETVDDQFATGPGCTGSEPDCDHVPVVEGDQVGYRIDLSDAPADLSQMSVEDELPEGIPAAAVGDISDGGAVEVRDGRTFVVWNGLDLGRDGERTVSYIVTIPEGLSVSSSLVNTATITSYDYTTNTGESVTAVPGVTPGVPAQGTSDDSDVYLPDAAVAKRVVSTELDELNNNGNGTGTGLPTPQFVAGEFATYEYSVTIPAHTSVVDGVLSDRRVLSTSASMSDPRRSVIVPSGMRIDYPAGVDGAALGFTLNPTGELVFPPLYDNTGDDDQVFTIRIVVFTGAFWNDGDLLHNEAVFTSTGASDATAQAIVEYIEPDPVITKTADVGQGPVVIGQTITYTLAVTNPDDRPTSYDTVVTDCVPADLTTVGVQLPSQGSAAADSPSADCAAGETLVTWTVGQVLPGASLSLQYTAVVSPEAAAGDSYANTASLVGYTLPEEPYATRRGKVESSSTATIVVENASITKAADREQASIGDTVGYTVTTSLPANVNFYQPTISDEVPAGLRVDPASIAVTGDVSGFDCGVIDGDIECALPGGDDIASATVLRTVTLSYRATVVAVDEATPSRGDGLDNTAAFDWSTANTGGQSKGVDAEETITVTEPELQIAKTVDGQDAIRVTPGDGFSYAVTVTNPDVPNASTAYDVVVTDTVPTGVSVHALTPVPGVSGTVEHNGDGTSTITWTIASIGVGDANAVVLPYTAGLAASADLGTDTQTNTVGITEYFSTPDADDPDRREYTGGEADAEVTPEFPHVTVAKTVADGFEARVGEAFPWTVTIENTGDAAAALVTATDTLPAGWGSPQVTSVTRGGAAVDPADWGFAADSLVWTFDDVQPADDVIVVQYTATPTTAAYTAPGAGVGPLPFPNQNPHENSVAIVAEDGSGAEGNADGPYAGGPADDDAYLRATDLTIEKTLDTTGTVWVGDEVTFTVTAVNNGPQQAEGVTVVDQLPAGLSFAGVEDPFEGVSGDWSCDVVGDSLDCELDGSLSADEGSNTASFTVTAKTLPWATTAATAESVNHATIATTTPETDDDNNSVDEPVTVTAHADLAIAKAYVQPETPIAGEPVSWSVLVHNNGPSISAAPITVTDTLGEGIDAATATASGDGWSCAAPDVDARTITCVSASDLPSGQDAAAITVTTTLDPGLTPTDVVTNDATVTATTPDRDDSNDTDEAQTQDIDSEADLSLVKSLASETLPAGQTGRYRIAVANAGPSDAIDVTVADTLPAGLSYAGGLSSDDGAVWTLFSDTDGALVFQLQGGVLEAGASTAFEFDVDVASSVTTAIENSATVDSGTTELDPDDNTGEVTVDPTVLTNLAVEKSYRGEGPGRIGDPVTFRVTVTNEGPADAANVSVSDILPDGRLTFAGVEDPITEADGWTCAIDGDAAGCTLDAPLSAIGGTNVASFSVTAIVLAPAYPRVENTATVATTTEESDESDNSSTATVEIPAQVDLSIEKTLDGESLVVGRTADYVLTVTNNGPTENPGPITVSDVLPPSLELVGTDTESCELVEPVTEPTAAPTPTATPTGTPAPTETPVAPGASGGAIDCVVDGPLAAGDSFTITVTVNVLPGAYPSVENTATVSTESEDLDPQNDSSTITSPVTPDIRVSLTKTLATVEGDEVFWKLEVTSIGLNDAVDGFSVVDTLPASLSFVRSIGEGFECELSGQVVDCEYSAELAVGESASVLLETTSTAGPGQTVTNTAVALVPGSDQPGEAASSEADYTVPTPLAVTGPRGFAVLVLAGASLLAAGLALAFVQIVRRRNAVRRG</sequence>
<protein>
    <submittedName>
        <fullName evidence="5">Putative repeat protein (TIGR01451 family)/fimbrial isopeptide formation D2 family protein</fullName>
    </submittedName>
</protein>
<feature type="compositionally biased region" description="Acidic residues" evidence="1">
    <location>
        <begin position="2003"/>
        <end position="2014"/>
    </location>
</feature>